<accession>A0A5N6TYS2</accession>
<feature type="transmembrane region" description="Helical" evidence="2">
    <location>
        <begin position="198"/>
        <end position="223"/>
    </location>
</feature>
<evidence type="ECO:0000256" key="1">
    <source>
        <dbReference type="SAM" id="MobiDB-lite"/>
    </source>
</evidence>
<proteinExistence type="predicted"/>
<evidence type="ECO:0000313" key="4">
    <source>
        <dbReference type="EMBL" id="KAE8151523.1"/>
    </source>
</evidence>
<evidence type="ECO:0008006" key="6">
    <source>
        <dbReference type="Google" id="ProtNLM"/>
    </source>
</evidence>
<name>A0A5N6TYS2_ASPAV</name>
<feature type="chain" id="PRO_5024936812" description="Mid2 domain-containing protein" evidence="3">
    <location>
        <begin position="39"/>
        <end position="270"/>
    </location>
</feature>
<feature type="compositionally biased region" description="Low complexity" evidence="1">
    <location>
        <begin position="159"/>
        <end position="177"/>
    </location>
</feature>
<reference evidence="4 5" key="1">
    <citation type="submission" date="2019-04" db="EMBL/GenBank/DDBJ databases">
        <title>Friends and foes A comparative genomics study of 23 Aspergillus species from section Flavi.</title>
        <authorList>
            <consortium name="DOE Joint Genome Institute"/>
            <person name="Kjaerbolling I."/>
            <person name="Vesth T."/>
            <person name="Frisvad J.C."/>
            <person name="Nybo J.L."/>
            <person name="Theobald S."/>
            <person name="Kildgaard S."/>
            <person name="Isbrandt T."/>
            <person name="Kuo A."/>
            <person name="Sato A."/>
            <person name="Lyhne E.K."/>
            <person name="Kogle M.E."/>
            <person name="Wiebenga A."/>
            <person name="Kun R.S."/>
            <person name="Lubbers R.J."/>
            <person name="Makela M.R."/>
            <person name="Barry K."/>
            <person name="Chovatia M."/>
            <person name="Clum A."/>
            <person name="Daum C."/>
            <person name="Haridas S."/>
            <person name="He G."/>
            <person name="LaButti K."/>
            <person name="Lipzen A."/>
            <person name="Mondo S."/>
            <person name="Riley R."/>
            <person name="Salamov A."/>
            <person name="Simmons B.A."/>
            <person name="Magnuson J.K."/>
            <person name="Henrissat B."/>
            <person name="Mortensen U.H."/>
            <person name="Larsen T.O."/>
            <person name="Devries R.P."/>
            <person name="Grigoriev I.V."/>
            <person name="Machida M."/>
            <person name="Baker S.E."/>
            <person name="Andersen M.R."/>
        </authorList>
    </citation>
    <scope>NUCLEOTIDE SEQUENCE [LARGE SCALE GENOMIC DNA]</scope>
    <source>
        <strain evidence="4 5">IBT 18842</strain>
    </source>
</reference>
<feature type="signal peptide" evidence="3">
    <location>
        <begin position="1"/>
        <end position="38"/>
    </location>
</feature>
<dbReference type="OrthoDB" id="5215637at2759"/>
<dbReference type="Proteomes" id="UP000325780">
    <property type="component" value="Unassembled WGS sequence"/>
</dbReference>
<keyword evidence="2" id="KW-0812">Transmembrane</keyword>
<evidence type="ECO:0000313" key="5">
    <source>
        <dbReference type="Proteomes" id="UP000325780"/>
    </source>
</evidence>
<gene>
    <name evidence="4" type="ORF">BDV25DRAFT_91385</name>
</gene>
<keyword evidence="3" id="KW-0732">Signal</keyword>
<evidence type="ECO:0000256" key="2">
    <source>
        <dbReference type="SAM" id="Phobius"/>
    </source>
</evidence>
<organism evidence="4 5">
    <name type="scientific">Aspergillus avenaceus</name>
    <dbReference type="NCBI Taxonomy" id="36643"/>
    <lineage>
        <taxon>Eukaryota</taxon>
        <taxon>Fungi</taxon>
        <taxon>Dikarya</taxon>
        <taxon>Ascomycota</taxon>
        <taxon>Pezizomycotina</taxon>
        <taxon>Eurotiomycetes</taxon>
        <taxon>Eurotiomycetidae</taxon>
        <taxon>Eurotiales</taxon>
        <taxon>Aspergillaceae</taxon>
        <taxon>Aspergillus</taxon>
        <taxon>Aspergillus subgen. Circumdati</taxon>
    </lineage>
</organism>
<feature type="region of interest" description="Disordered" evidence="1">
    <location>
        <begin position="159"/>
        <end position="195"/>
    </location>
</feature>
<evidence type="ECO:0000256" key="3">
    <source>
        <dbReference type="SAM" id="SignalP"/>
    </source>
</evidence>
<dbReference type="AlphaFoldDB" id="A0A5N6TYS2"/>
<dbReference type="EMBL" id="ML742069">
    <property type="protein sequence ID" value="KAE8151523.1"/>
    <property type="molecule type" value="Genomic_DNA"/>
</dbReference>
<keyword evidence="5" id="KW-1185">Reference proteome</keyword>
<keyword evidence="2" id="KW-1133">Transmembrane helix</keyword>
<sequence length="270" mass="28407">MHALPGEPAHKCSATEHHRMAVLMLLLPLLLVISFGRAETCYWPNGDTAPDNYHACPNSKVCCSAGEACLSNGLCYGANLNIAYRGACTDKSWPIAECTRVCYTEIDNGWANLYPCPNNTNQVFTCGAPGWASSVCEADLGTVTWPSGDVSYAKVSNSTTTSSTASSTSTTTGATGTPSVRESPTDAAESNKSSDNSVALGAGLGVGLGVPLVLMSLFLFILWRRSKKQVAQTYATPAPVMVEPKGSYGHTMTVGSELEGSQPPVRELQG</sequence>
<keyword evidence="2" id="KW-0472">Membrane</keyword>
<feature type="compositionally biased region" description="Polar residues" evidence="1">
    <location>
        <begin position="178"/>
        <end position="195"/>
    </location>
</feature>
<protein>
    <recommendedName>
        <fullName evidence="6">Mid2 domain-containing protein</fullName>
    </recommendedName>
</protein>